<organism evidence="4 5">
    <name type="scientific">Trichocladium antarcticum</name>
    <dbReference type="NCBI Taxonomy" id="1450529"/>
    <lineage>
        <taxon>Eukaryota</taxon>
        <taxon>Fungi</taxon>
        <taxon>Dikarya</taxon>
        <taxon>Ascomycota</taxon>
        <taxon>Pezizomycotina</taxon>
        <taxon>Sordariomycetes</taxon>
        <taxon>Sordariomycetidae</taxon>
        <taxon>Sordariales</taxon>
        <taxon>Chaetomiaceae</taxon>
        <taxon>Trichocladium</taxon>
    </lineage>
</organism>
<gene>
    <name evidence="4" type="ORF">BT67DRAFT_431453</name>
</gene>
<reference evidence="4" key="1">
    <citation type="journal article" date="2023" name="Mol. Phylogenet. Evol.">
        <title>Genome-scale phylogeny and comparative genomics of the fungal order Sordariales.</title>
        <authorList>
            <person name="Hensen N."/>
            <person name="Bonometti L."/>
            <person name="Westerberg I."/>
            <person name="Brannstrom I.O."/>
            <person name="Guillou S."/>
            <person name="Cros-Aarteil S."/>
            <person name="Calhoun S."/>
            <person name="Haridas S."/>
            <person name="Kuo A."/>
            <person name="Mondo S."/>
            <person name="Pangilinan J."/>
            <person name="Riley R."/>
            <person name="LaButti K."/>
            <person name="Andreopoulos B."/>
            <person name="Lipzen A."/>
            <person name="Chen C."/>
            <person name="Yan M."/>
            <person name="Daum C."/>
            <person name="Ng V."/>
            <person name="Clum A."/>
            <person name="Steindorff A."/>
            <person name="Ohm R.A."/>
            <person name="Martin F."/>
            <person name="Silar P."/>
            <person name="Natvig D.O."/>
            <person name="Lalanne C."/>
            <person name="Gautier V."/>
            <person name="Ament-Velasquez S.L."/>
            <person name="Kruys A."/>
            <person name="Hutchinson M.I."/>
            <person name="Powell A.J."/>
            <person name="Barry K."/>
            <person name="Miller A.N."/>
            <person name="Grigoriev I.V."/>
            <person name="Debuchy R."/>
            <person name="Gladieux P."/>
            <person name="Hiltunen Thoren M."/>
            <person name="Johannesson H."/>
        </authorList>
    </citation>
    <scope>NUCLEOTIDE SEQUENCE</scope>
    <source>
        <strain evidence="4">CBS 123565</strain>
    </source>
</reference>
<dbReference type="Proteomes" id="UP001304895">
    <property type="component" value="Unassembled WGS sequence"/>
</dbReference>
<dbReference type="EMBL" id="MU853401">
    <property type="protein sequence ID" value="KAK4138998.1"/>
    <property type="molecule type" value="Genomic_DNA"/>
</dbReference>
<evidence type="ECO:0008006" key="6">
    <source>
        <dbReference type="Google" id="ProtNLM"/>
    </source>
</evidence>
<keyword evidence="2" id="KW-0472">Membrane</keyword>
<evidence type="ECO:0000256" key="3">
    <source>
        <dbReference type="SAM" id="SignalP"/>
    </source>
</evidence>
<evidence type="ECO:0000256" key="1">
    <source>
        <dbReference type="SAM" id="MobiDB-lite"/>
    </source>
</evidence>
<keyword evidence="5" id="KW-1185">Reference proteome</keyword>
<evidence type="ECO:0000313" key="5">
    <source>
        <dbReference type="Proteomes" id="UP001304895"/>
    </source>
</evidence>
<reference evidence="4" key="2">
    <citation type="submission" date="2023-05" db="EMBL/GenBank/DDBJ databases">
        <authorList>
            <consortium name="Lawrence Berkeley National Laboratory"/>
            <person name="Steindorff A."/>
            <person name="Hensen N."/>
            <person name="Bonometti L."/>
            <person name="Westerberg I."/>
            <person name="Brannstrom I.O."/>
            <person name="Guillou S."/>
            <person name="Cros-Aarteil S."/>
            <person name="Calhoun S."/>
            <person name="Haridas S."/>
            <person name="Kuo A."/>
            <person name="Mondo S."/>
            <person name="Pangilinan J."/>
            <person name="Riley R."/>
            <person name="Labutti K."/>
            <person name="Andreopoulos B."/>
            <person name="Lipzen A."/>
            <person name="Chen C."/>
            <person name="Yanf M."/>
            <person name="Daum C."/>
            <person name="Ng V."/>
            <person name="Clum A."/>
            <person name="Ohm R."/>
            <person name="Martin F."/>
            <person name="Silar P."/>
            <person name="Natvig D."/>
            <person name="Lalanne C."/>
            <person name="Gautier V."/>
            <person name="Ament-Velasquez S.L."/>
            <person name="Kruys A."/>
            <person name="Hutchinson M.I."/>
            <person name="Powell A.J."/>
            <person name="Barry K."/>
            <person name="Miller A.N."/>
            <person name="Grigoriev I.V."/>
            <person name="Debuchy R."/>
            <person name="Gladieux P."/>
            <person name="Thoren M.H."/>
            <person name="Johannesson H."/>
        </authorList>
    </citation>
    <scope>NUCLEOTIDE SEQUENCE</scope>
    <source>
        <strain evidence="4">CBS 123565</strain>
    </source>
</reference>
<keyword evidence="3" id="KW-0732">Signal</keyword>
<proteinExistence type="predicted"/>
<feature type="transmembrane region" description="Helical" evidence="2">
    <location>
        <begin position="210"/>
        <end position="239"/>
    </location>
</feature>
<accession>A0AAN6ZID5</accession>
<dbReference type="AlphaFoldDB" id="A0AAN6ZID5"/>
<keyword evidence="2" id="KW-0812">Transmembrane</keyword>
<feature type="chain" id="PRO_5042871520" description="Transmembrane protein" evidence="3">
    <location>
        <begin position="24"/>
        <end position="320"/>
    </location>
</feature>
<sequence>MTSLNFLMLLFLFFAASARVSTASRTLALGLSATSSTPATKIEHPQSTVPPGPQHGAMGMVERGFTMGTNTCGFISDYSSVPVTCMRPSEYCTHDGVGYMDCCSGEYSSCIATMTTACLDFSAYENLACSNTTQRTLCCLSELPFCYTLLFSTTASPAKVFSIFQCQDVRGTATLFATPPDYSVTASTTASSTVVEAASSTSTPDSSSTALPIGVIVGSAVGGMAAIGFAMSLVVFYVARSRRGDRSRKQPQSLQPQVLGTLDKPHNTPVMSQEPEYYPGSLDLGQQHRHEQGIRHPSLLVNGPPAYYVLGTENRPAELS</sequence>
<protein>
    <recommendedName>
        <fullName evidence="6">Transmembrane protein</fullName>
    </recommendedName>
</protein>
<evidence type="ECO:0000313" key="4">
    <source>
        <dbReference type="EMBL" id="KAK4138998.1"/>
    </source>
</evidence>
<feature type="signal peptide" evidence="3">
    <location>
        <begin position="1"/>
        <end position="23"/>
    </location>
</feature>
<evidence type="ECO:0000256" key="2">
    <source>
        <dbReference type="SAM" id="Phobius"/>
    </source>
</evidence>
<keyword evidence="2" id="KW-1133">Transmembrane helix</keyword>
<name>A0AAN6ZID5_9PEZI</name>
<comment type="caution">
    <text evidence="4">The sequence shown here is derived from an EMBL/GenBank/DDBJ whole genome shotgun (WGS) entry which is preliminary data.</text>
</comment>
<feature type="region of interest" description="Disordered" evidence="1">
    <location>
        <begin position="245"/>
        <end position="271"/>
    </location>
</feature>